<proteinExistence type="predicted"/>
<sequence length="233" mass="25145">MTTASELPWPRVLAPGRGLAYNLLAATADELAQQLHSAGWGPFGMVPFGYCPPTFPRARRRSGTYAVGGTGFVELGSPLPSVIHAWIAALQHRDVIDWGGVALHVTGLSMMEPPEFDSGRARMRTETPVVLKVPPSSQLPGQTWLLPAEPQFPEMFNNNLIRKAQTLGLHPDIELDEIMWVGPKRSFAVGRGAKPGAAVEVVLSGAPETLRALWSWGLGQANSAGFGWIGTFR</sequence>
<protein>
    <submittedName>
        <fullName evidence="2">CRISPR-associated protein Cas6</fullName>
    </submittedName>
</protein>
<evidence type="ECO:0000259" key="1">
    <source>
        <dbReference type="Pfam" id="PF01881"/>
    </source>
</evidence>
<feature type="domain" description="CRISPR associated protein Cas6 C-terminal" evidence="1">
    <location>
        <begin position="112"/>
        <end position="229"/>
    </location>
</feature>
<evidence type="ECO:0000313" key="3">
    <source>
        <dbReference type="Proteomes" id="UP001058271"/>
    </source>
</evidence>
<accession>A0ABY5ZFD1</accession>
<dbReference type="EMBL" id="CP073721">
    <property type="protein sequence ID" value="UWZ40384.1"/>
    <property type="molecule type" value="Genomic_DNA"/>
</dbReference>
<dbReference type="Gene3D" id="3.30.70.1900">
    <property type="match status" value="1"/>
</dbReference>
<dbReference type="Proteomes" id="UP001058271">
    <property type="component" value="Chromosome"/>
</dbReference>
<dbReference type="InterPro" id="IPR049435">
    <property type="entry name" value="Cas_Cas6_C"/>
</dbReference>
<organism evidence="2 3">
    <name type="scientific">Dactylosporangium roseum</name>
    <dbReference type="NCBI Taxonomy" id="47989"/>
    <lineage>
        <taxon>Bacteria</taxon>
        <taxon>Bacillati</taxon>
        <taxon>Actinomycetota</taxon>
        <taxon>Actinomycetes</taxon>
        <taxon>Micromonosporales</taxon>
        <taxon>Micromonosporaceae</taxon>
        <taxon>Dactylosporangium</taxon>
    </lineage>
</organism>
<dbReference type="CDD" id="cd21140">
    <property type="entry name" value="Cas6_I-like"/>
    <property type="match status" value="1"/>
</dbReference>
<dbReference type="Pfam" id="PF01881">
    <property type="entry name" value="Cas_Cas6_C"/>
    <property type="match status" value="1"/>
</dbReference>
<name>A0ABY5ZFD1_9ACTN</name>
<evidence type="ECO:0000313" key="2">
    <source>
        <dbReference type="EMBL" id="UWZ40384.1"/>
    </source>
</evidence>
<gene>
    <name evidence="2" type="ORF">Drose_15090</name>
</gene>
<reference evidence="2" key="1">
    <citation type="submission" date="2021-04" db="EMBL/GenBank/DDBJ databases">
        <title>Biosynthetic gene clusters of Dactylosporangioum roseum.</title>
        <authorList>
            <person name="Hartkoorn R.C."/>
            <person name="Beaudoing E."/>
            <person name="Hot D."/>
            <person name="Moureu S."/>
        </authorList>
    </citation>
    <scope>NUCLEOTIDE SEQUENCE</scope>
    <source>
        <strain evidence="2">NRRL B-16295</strain>
    </source>
</reference>
<keyword evidence="3" id="KW-1185">Reference proteome</keyword>